<dbReference type="GO" id="GO:0006260">
    <property type="term" value="P:DNA replication"/>
    <property type="evidence" value="ECO:0007669"/>
    <property type="project" value="UniProtKB-UniRule"/>
</dbReference>
<dbReference type="EMBL" id="AP011532">
    <property type="protein sequence ID" value="BAI60700.1"/>
    <property type="molecule type" value="Genomic_DNA"/>
</dbReference>
<keyword evidence="3 6" id="KW-0067">ATP-binding</keyword>
<dbReference type="InParanoid" id="D1YW78"/>
<dbReference type="NCBIfam" id="TIGR02168">
    <property type="entry name" value="SMC_prok_B"/>
    <property type="match status" value="1"/>
</dbReference>
<keyword evidence="10" id="KW-1185">Reference proteome</keyword>
<accession>D1YW78</accession>
<comment type="domain">
    <text evidence="6">Contains large globular domains required for ATP hydrolysis at each terminus and a third globular domain forming a flexible hinge near the middle of the molecule. These domains are separated by coiled-coil structures.</text>
</comment>
<evidence type="ECO:0000256" key="1">
    <source>
        <dbReference type="ARBA" id="ARBA00022490"/>
    </source>
</evidence>
<dbReference type="InterPro" id="IPR011890">
    <property type="entry name" value="SMC_prok"/>
</dbReference>
<feature type="binding site" evidence="6">
    <location>
        <begin position="32"/>
        <end position="39"/>
    </location>
    <ligand>
        <name>ATP</name>
        <dbReference type="ChEBI" id="CHEBI:30616"/>
    </ligand>
</feature>
<dbReference type="Proteomes" id="UP000001882">
    <property type="component" value="Chromosome"/>
</dbReference>
<dbReference type="Gene3D" id="1.10.287.1490">
    <property type="match status" value="1"/>
</dbReference>
<dbReference type="Gene3D" id="1.20.1060.20">
    <property type="match status" value="1"/>
</dbReference>
<feature type="coiled-coil region" evidence="6">
    <location>
        <begin position="674"/>
        <end position="778"/>
    </location>
</feature>
<sequence length="1173" mass="132664">MHIKEIELNNFKSFGRKAKIPFFDDFTTISGPNGSGKSNVIDSILFCLGLSNSRSMRAEKLTDLIYSVNGKSPGSADVTIRFDNTDREMPIDQDEVTITRRIKSSDSGYYSYYYFNEKPVSLSEIHEHLLKAKISPDGYNVVMQGDVTRIIEVSNFERRKMIDEIAGTAEFDEKTDKALSELDIVRDRIDRVAIIISEVEARLAQLKDERDHALLYQSYRDEKVKNEGYLVLSELKEAQQLLDSLLEDIRDKTDKRAAITADVEKKSAAVQKLKDDIKALNATITEKGEGEQILIRRQIEEARAGIKACISIIDFSKSEIANRDSEKQKLFLETEKAKGQIEEYDGKIAEEEKRKLSLTNELNFRQASLDEVQKKISAIDEKFIGVRTRLVEVKAALEASRNLRNEKLREKDRILDAARRKQDEEQDASTEITSSRSRIEEARVESKNLEKDVAELQRRSQALTADINDMEGARSRTRAEQHGIEEKLRKLQEEFAKAEARVRAYEDLDGYSEAVGTIIGARNSHELPGIYGTIAELGKVDQEYATALEVAAGNRMQNIVVDNDEDAARCIYYLKGQRKGTATFLPLNKMRQRVQLRNIREPGVIDYAINLVQFDGRFDPAFWYVFGDTLVVDTLETARRLIGTGRMVTLDGDLVEKSGAMTGGYRSRTKLKFKASEEEHIKELAEQITILESSRDSVLKKVESIDGHIYGLKKDRSDMETQASKLTARKEELAGRLTRLEAVIKEKEASIESLREDRRKLRDELIAAEEAISKADSEITTIGAEAGKLEEELKGSEVPALTEESGRIEDEMKRLDGRLRDTESAIASLKIEQNYVRARVEENKGRGEKVDENIASLREKISQNEAAIGEFNGKIEDLTKREKAIESELAGMKKQRDEMSDALTAADHDLYDARRSLERLTGMLNSLEIAREESLDKIKVFEKVVQERGVMPSEDVPPVDKVRASISQLEKKMQALEPVNMLSITEYDGVQARLAELTGKRDTLQKERENILEKIEHYKTMKMETFLTTFNAINEQFKVIFNELSDGFGELVLESPEDPFSGGLTIRAQPYGKSLYRLEAMSGGEKSLTALAFIFAIQRYKPAPFYAFDEIDMFLDGANAERVARMIKKLSTNAQFIVVSLRKPMIESANRTIGIAMQENNISSITGVKLRAD</sequence>
<dbReference type="GO" id="GO:0016887">
    <property type="term" value="F:ATP hydrolysis activity"/>
    <property type="evidence" value="ECO:0007669"/>
    <property type="project" value="InterPro"/>
</dbReference>
<dbReference type="GO" id="GO:0005694">
    <property type="term" value="C:chromosome"/>
    <property type="evidence" value="ECO:0007669"/>
    <property type="project" value="InterPro"/>
</dbReference>
<dbReference type="GO" id="GO:0007062">
    <property type="term" value="P:sister chromatid cohesion"/>
    <property type="evidence" value="ECO:0007669"/>
    <property type="project" value="InterPro"/>
</dbReference>
<dbReference type="SUPFAM" id="SSF52540">
    <property type="entry name" value="P-loop containing nucleoside triphosphate hydrolases"/>
    <property type="match status" value="1"/>
</dbReference>
<dbReference type="KEGG" id="mpd:MCP_0628"/>
<proteinExistence type="inferred from homology"/>
<evidence type="ECO:0000256" key="7">
    <source>
        <dbReference type="SAM" id="MobiDB-lite"/>
    </source>
</evidence>
<dbReference type="Gene3D" id="3.30.70.1620">
    <property type="match status" value="1"/>
</dbReference>
<evidence type="ECO:0000256" key="2">
    <source>
        <dbReference type="ARBA" id="ARBA00022741"/>
    </source>
</evidence>
<dbReference type="HAMAP" id="MF_01894">
    <property type="entry name" value="Smc_prok"/>
    <property type="match status" value="1"/>
</dbReference>
<evidence type="ECO:0000256" key="6">
    <source>
        <dbReference type="HAMAP-Rule" id="MF_01894"/>
    </source>
</evidence>
<keyword evidence="5 6" id="KW-0238">DNA-binding</keyword>
<dbReference type="AlphaFoldDB" id="D1YW78"/>
<feature type="region of interest" description="Disordered" evidence="7">
    <location>
        <begin position="419"/>
        <end position="439"/>
    </location>
</feature>
<comment type="subcellular location">
    <subcellularLocation>
        <location evidence="6">Cytoplasm</location>
    </subcellularLocation>
</comment>
<dbReference type="OrthoDB" id="9143at2157"/>
<evidence type="ECO:0000259" key="8">
    <source>
        <dbReference type="SMART" id="SM00968"/>
    </source>
</evidence>
<dbReference type="PIRSF" id="PIRSF005719">
    <property type="entry name" value="SMC"/>
    <property type="match status" value="1"/>
</dbReference>
<reference evidence="9 10" key="1">
    <citation type="journal article" date="2007" name="Appl. Environ. Microbiol.">
        <title>Isolation of key methanogens for global methane emission from rice paddy fields: a novel isolate affiliated with the clone cluster rice cluster I.</title>
        <authorList>
            <person name="Sakai S."/>
            <person name="Imachi H."/>
            <person name="Sekiguchi Y."/>
            <person name="Ohashi A."/>
            <person name="Harada H."/>
            <person name="Kamagata Y."/>
        </authorList>
    </citation>
    <scope>NUCLEOTIDE SEQUENCE [LARGE SCALE GENOMIC DNA]</scope>
    <source>
        <strain evidence="10">DSM 17711 / JCM 13418 / NBRC 101707 / SANAE</strain>
    </source>
</reference>
<keyword evidence="2 6" id="KW-0547">Nucleotide-binding</keyword>
<dbReference type="Gene3D" id="3.40.50.300">
    <property type="entry name" value="P-loop containing nucleotide triphosphate hydrolases"/>
    <property type="match status" value="2"/>
</dbReference>
<dbReference type="FunCoup" id="D1YW78">
    <property type="interactions" value="130"/>
</dbReference>
<reference evidence="9 10" key="2">
    <citation type="journal article" date="2008" name="Int. J. Syst. Evol. Microbiol.">
        <title>Methanocella paludicola gen. nov., sp. nov., a methane-producing archaeon, the first isolate of the lineage 'Rice Cluster I', and proposal of the new archaeal order Methanocellales ord. nov.</title>
        <authorList>
            <person name="Sakai S."/>
            <person name="Imachi H."/>
            <person name="Hanada S."/>
            <person name="Ohashi A."/>
            <person name="Harada H."/>
            <person name="Kamagata Y."/>
        </authorList>
    </citation>
    <scope>NUCLEOTIDE SEQUENCE [LARGE SCALE GENOMIC DNA]</scope>
    <source>
        <strain evidence="10">DSM 17711 / JCM 13418 / NBRC 101707 / SANAE</strain>
    </source>
</reference>
<evidence type="ECO:0000256" key="5">
    <source>
        <dbReference type="ARBA" id="ARBA00023125"/>
    </source>
</evidence>
<dbReference type="GO" id="GO:0005737">
    <property type="term" value="C:cytoplasm"/>
    <property type="evidence" value="ECO:0007669"/>
    <property type="project" value="UniProtKB-SubCell"/>
</dbReference>
<evidence type="ECO:0000256" key="3">
    <source>
        <dbReference type="ARBA" id="ARBA00022840"/>
    </source>
</evidence>
<comment type="subunit">
    <text evidence="6">Homodimer.</text>
</comment>
<dbReference type="InterPro" id="IPR010935">
    <property type="entry name" value="SMC_hinge"/>
</dbReference>
<name>D1YW78_METPS</name>
<evidence type="ECO:0000313" key="9">
    <source>
        <dbReference type="EMBL" id="BAI60700.1"/>
    </source>
</evidence>
<dbReference type="Pfam" id="PF02463">
    <property type="entry name" value="SMC_N"/>
    <property type="match status" value="1"/>
</dbReference>
<keyword evidence="1 6" id="KW-0963">Cytoplasm</keyword>
<feature type="domain" description="SMC hinge" evidence="8">
    <location>
        <begin position="528"/>
        <end position="642"/>
    </location>
</feature>
<dbReference type="GeneID" id="8680685"/>
<dbReference type="GO" id="GO:0007059">
    <property type="term" value="P:chromosome segregation"/>
    <property type="evidence" value="ECO:0007669"/>
    <property type="project" value="UniProtKB-UniRule"/>
</dbReference>
<dbReference type="InterPro" id="IPR036277">
    <property type="entry name" value="SMC_hinge_sf"/>
</dbReference>
<dbReference type="InterPro" id="IPR003395">
    <property type="entry name" value="RecF/RecN/SMC_N"/>
</dbReference>
<feature type="coiled-coil region" evidence="6">
    <location>
        <begin position="875"/>
        <end position="937"/>
    </location>
</feature>
<protein>
    <recommendedName>
        <fullName evidence="6">Chromosome partition protein Smc</fullName>
    </recommendedName>
</protein>
<reference evidence="10" key="3">
    <citation type="journal article" date="2011" name="PLoS ONE">
        <title>Genome sequence of a mesophilic hydrogenotrophic methanogen Methanocella paludicola, the first cultivated representative of the order Methanocellales.</title>
        <authorList>
            <person name="Sakai S."/>
            <person name="Takaki Y."/>
            <person name="Shimamura S."/>
            <person name="Sekine M."/>
            <person name="Tajima T."/>
            <person name="Kosugi H."/>
            <person name="Ichikawa N."/>
            <person name="Tasumi E."/>
            <person name="Hiraki A.T."/>
            <person name="Shimizu A."/>
            <person name="Kato Y."/>
            <person name="Nishiko R."/>
            <person name="Mori K."/>
            <person name="Fujita N."/>
            <person name="Imachi H."/>
            <person name="Takai K."/>
        </authorList>
    </citation>
    <scope>NUCLEOTIDE SEQUENCE [LARGE SCALE GENOMIC DNA]</scope>
    <source>
        <strain evidence="10">DSM 17711 / JCM 13418 / NBRC 101707 / SANAE</strain>
    </source>
</reference>
<feature type="coiled-coil region" evidence="6">
    <location>
        <begin position="334"/>
        <end position="361"/>
    </location>
</feature>
<feature type="coiled-coil region" evidence="6">
    <location>
        <begin position="987"/>
        <end position="1021"/>
    </location>
</feature>
<gene>
    <name evidence="6" type="primary">smc</name>
    <name evidence="9" type="ordered locus">MCP_0628</name>
</gene>
<comment type="function">
    <text evidence="6">Required for chromosome condensation and partitioning.</text>
</comment>
<dbReference type="SUPFAM" id="SSF75553">
    <property type="entry name" value="Smc hinge domain"/>
    <property type="match status" value="1"/>
</dbReference>
<organism evidence="9 10">
    <name type="scientific">Methanocella paludicola (strain DSM 17711 / JCM 13418 / NBRC 101707 / SANAE)</name>
    <dbReference type="NCBI Taxonomy" id="304371"/>
    <lineage>
        <taxon>Archaea</taxon>
        <taxon>Methanobacteriati</taxon>
        <taxon>Methanobacteriota</taxon>
        <taxon>Stenosarchaea group</taxon>
        <taxon>Methanomicrobia</taxon>
        <taxon>Methanocellales</taxon>
        <taxon>Methanocellaceae</taxon>
        <taxon>Methanocella</taxon>
    </lineage>
</organism>
<dbReference type="Pfam" id="PF06470">
    <property type="entry name" value="SMC_hinge"/>
    <property type="match status" value="1"/>
</dbReference>
<keyword evidence="4 6" id="KW-0175">Coiled coil</keyword>
<dbReference type="PATRIC" id="fig|304371.9.peg.647"/>
<dbReference type="PANTHER" id="PTHR43977">
    <property type="entry name" value="STRUCTURAL MAINTENANCE OF CHROMOSOMES PROTEIN 3"/>
    <property type="match status" value="1"/>
</dbReference>
<evidence type="ECO:0000313" key="10">
    <source>
        <dbReference type="Proteomes" id="UP000001882"/>
    </source>
</evidence>
<dbReference type="GO" id="GO:0005524">
    <property type="term" value="F:ATP binding"/>
    <property type="evidence" value="ECO:0007669"/>
    <property type="project" value="UniProtKB-UniRule"/>
</dbReference>
<dbReference type="GO" id="GO:0030261">
    <property type="term" value="P:chromosome condensation"/>
    <property type="evidence" value="ECO:0007669"/>
    <property type="project" value="InterPro"/>
</dbReference>
<feature type="coiled-coil region" evidence="6">
    <location>
        <begin position="189"/>
        <end position="283"/>
    </location>
</feature>
<evidence type="ECO:0000256" key="4">
    <source>
        <dbReference type="ARBA" id="ARBA00023054"/>
    </source>
</evidence>
<dbReference type="SMART" id="SM00968">
    <property type="entry name" value="SMC_hinge"/>
    <property type="match status" value="1"/>
</dbReference>
<comment type="similarity">
    <text evidence="6">Belongs to the SMC family.</text>
</comment>
<dbReference type="eggNOG" id="arCOG00371">
    <property type="taxonomic scope" value="Archaea"/>
</dbReference>
<dbReference type="RefSeq" id="WP_012899380.1">
    <property type="nucleotide sequence ID" value="NC_013665.1"/>
</dbReference>
<dbReference type="InterPro" id="IPR024704">
    <property type="entry name" value="SMC"/>
</dbReference>
<dbReference type="GO" id="GO:0003677">
    <property type="term" value="F:DNA binding"/>
    <property type="evidence" value="ECO:0007669"/>
    <property type="project" value="UniProtKB-UniRule"/>
</dbReference>
<dbReference type="InterPro" id="IPR027417">
    <property type="entry name" value="P-loop_NTPase"/>
</dbReference>
<dbReference type="STRING" id="304371.MCP_0628"/>
<dbReference type="NCBIfam" id="TIGR02169">
    <property type="entry name" value="SMC_prok_A"/>
    <property type="match status" value="1"/>
</dbReference>